<dbReference type="Pfam" id="PF00746">
    <property type="entry name" value="Gram_pos_anchor"/>
    <property type="match status" value="1"/>
</dbReference>
<feature type="region of interest" description="Disordered" evidence="6">
    <location>
        <begin position="75"/>
        <end position="98"/>
    </location>
</feature>
<evidence type="ECO:0000259" key="10">
    <source>
        <dbReference type="Pfam" id="PF06458"/>
    </source>
</evidence>
<evidence type="ECO:0000256" key="3">
    <source>
        <dbReference type="ARBA" id="ARBA00022729"/>
    </source>
</evidence>
<protein>
    <recommendedName>
        <fullName evidence="13">Gram-positive cocci surface proteins LPxTG domain-containing protein</fullName>
    </recommendedName>
</protein>
<evidence type="ECO:0000256" key="2">
    <source>
        <dbReference type="ARBA" id="ARBA00022525"/>
    </source>
</evidence>
<dbReference type="InterPro" id="IPR019931">
    <property type="entry name" value="LPXTG_anchor"/>
</dbReference>
<proteinExistence type="predicted"/>
<feature type="transmembrane region" description="Helical" evidence="7">
    <location>
        <begin position="108"/>
        <end position="125"/>
    </location>
</feature>
<feature type="transmembrane region" description="Helical" evidence="7">
    <location>
        <begin position="132"/>
        <end position="153"/>
    </location>
</feature>
<feature type="domain" description="Gram-positive cocci surface proteins LPxTG" evidence="9">
    <location>
        <begin position="90"/>
        <end position="128"/>
    </location>
</feature>
<dbReference type="InterPro" id="IPR009459">
    <property type="entry name" value="MucBP_dom"/>
</dbReference>
<evidence type="ECO:0000256" key="1">
    <source>
        <dbReference type="ARBA" id="ARBA00022512"/>
    </source>
</evidence>
<dbReference type="Proteomes" id="UP000194948">
    <property type="component" value="Chromosome"/>
</dbReference>
<dbReference type="NCBIfam" id="TIGR01167">
    <property type="entry name" value="LPXTG_anchor"/>
    <property type="match status" value="1"/>
</dbReference>
<dbReference type="Pfam" id="PF06458">
    <property type="entry name" value="MucBP"/>
    <property type="match status" value="2"/>
</dbReference>
<dbReference type="EMBL" id="CP147244">
    <property type="protein sequence ID" value="WYK01084.1"/>
    <property type="molecule type" value="Genomic_DNA"/>
</dbReference>
<keyword evidence="7" id="KW-0472">Membrane</keyword>
<reference evidence="12" key="1">
    <citation type="submission" date="2017-05" db="EMBL/GenBank/DDBJ databases">
        <title>The Genome Sequence of EEnterococcus faecalis 9F2_4866.</title>
        <authorList>
            <consortium name="The Broad Institute Genomics Platform"/>
            <consortium name="The Broad Institute Genomic Center for Infectious Diseases"/>
            <person name="Earl A."/>
            <person name="Manson A."/>
            <person name="Schwartman J."/>
            <person name="Gilmore M."/>
            <person name="Abouelleil A."/>
            <person name="Cao P."/>
            <person name="Chapman S."/>
            <person name="Cusick C."/>
            <person name="Shea T."/>
            <person name="Young S."/>
            <person name="Neafsey D."/>
            <person name="Nusbaum C."/>
            <person name="Birren B."/>
        </authorList>
    </citation>
    <scope>NUCLEOTIDE SEQUENCE [LARGE SCALE GENOMIC DNA]</scope>
    <source>
        <strain evidence="12">7F3_DIV0205</strain>
    </source>
</reference>
<gene>
    <name evidence="11" type="ORF">A5821_002210</name>
</gene>
<keyword evidence="7" id="KW-1133">Transmembrane helix</keyword>
<sequence>MKKTIISLFTLVMALFLVPLSSEAAQINFYDIDYLSPQEQAAIIKEKPSVSGKYEQYNLIYQKISAAATPNDNSNSGLSIGSKNDGMTAKPSSQSQLPKAGEFEHSNLLLYGSGFIVASLFIFYKRRKYSKLLLIIMIPAAISSSSMIALAAGEPLLPKENISISKDETKIIEPTLIEGYEYVGYYPDAEVVPPATESTVTVRYIDENSEEIHEAKTIHGTVGEGYDVSTEQFKLPIANYSLNENNLPNNSVGTFTKEAQTVTYEYQKEVVPEKGKVMIYYLDKNGVEIQPADTLSGEVDQPFHVEQKEISGYILEHTSGELDGVFSAEDQVVQLYYTDEAKINIHYIDKTSKQPLALNSLPFYAPYLKPDISDIDDYYYTSSYNGKTYEQGAIVPSDQLIVKVGTVYTLPKEIRFLITKPTGETMDYFFFPKPISPPGGGLIIEIDSYSNFLYFNEKPEYIPVNYTGTADQLEIDVTYEISYIGTAIPEP</sequence>
<evidence type="ECO:0000256" key="6">
    <source>
        <dbReference type="SAM" id="MobiDB-lite"/>
    </source>
</evidence>
<name>A0AAQ3WA56_9ENTE</name>
<keyword evidence="2" id="KW-0964">Secreted</keyword>
<feature type="domain" description="MucBP" evidence="10">
    <location>
        <begin position="276"/>
        <end position="338"/>
    </location>
</feature>
<feature type="chain" id="PRO_5042825032" description="Gram-positive cocci surface proteins LPxTG domain-containing protein" evidence="8">
    <location>
        <begin position="25"/>
        <end position="491"/>
    </location>
</feature>
<keyword evidence="4" id="KW-0677">Repeat</keyword>
<dbReference type="RefSeq" id="WP_086314627.1">
    <property type="nucleotide sequence ID" value="NZ_CP147244.1"/>
</dbReference>
<evidence type="ECO:0000256" key="7">
    <source>
        <dbReference type="SAM" id="Phobius"/>
    </source>
</evidence>
<dbReference type="Gene3D" id="3.10.20.320">
    <property type="entry name" value="Putative peptidoglycan bound protein (lpxtg motif)"/>
    <property type="match status" value="2"/>
</dbReference>
<keyword evidence="7" id="KW-0812">Transmembrane</keyword>
<feature type="domain" description="MucBP" evidence="10">
    <location>
        <begin position="199"/>
        <end position="267"/>
    </location>
</feature>
<evidence type="ECO:0000256" key="5">
    <source>
        <dbReference type="ARBA" id="ARBA00023088"/>
    </source>
</evidence>
<dbReference type="AlphaFoldDB" id="A0AAQ3WA56"/>
<evidence type="ECO:0000313" key="12">
    <source>
        <dbReference type="Proteomes" id="UP000194948"/>
    </source>
</evidence>
<keyword evidence="1" id="KW-0134">Cell wall</keyword>
<organism evidence="11 12">
    <name type="scientific">Candidatus Enterococcus palustris</name>
    <dbReference type="NCBI Taxonomy" id="1834189"/>
    <lineage>
        <taxon>Bacteria</taxon>
        <taxon>Bacillati</taxon>
        <taxon>Bacillota</taxon>
        <taxon>Bacilli</taxon>
        <taxon>Lactobacillales</taxon>
        <taxon>Enterococcaceae</taxon>
        <taxon>Enterococcus</taxon>
    </lineage>
</organism>
<evidence type="ECO:0000259" key="9">
    <source>
        <dbReference type="Pfam" id="PF00746"/>
    </source>
</evidence>
<keyword evidence="12" id="KW-1185">Reference proteome</keyword>
<evidence type="ECO:0000256" key="8">
    <source>
        <dbReference type="SAM" id="SignalP"/>
    </source>
</evidence>
<evidence type="ECO:0000313" key="11">
    <source>
        <dbReference type="EMBL" id="WYK01084.1"/>
    </source>
</evidence>
<reference evidence="11 12" key="2">
    <citation type="submission" date="2024-03" db="EMBL/GenBank/DDBJ databases">
        <title>The Genome Sequence of Enterococcus sp. DIV0205d.</title>
        <authorList>
            <consortium name="The Broad Institute Genomics Platform"/>
            <consortium name="The Broad Institute Microbial Omics Core"/>
            <consortium name="The Broad Institute Genomic Center for Infectious Diseases"/>
            <person name="Earl A."/>
            <person name="Manson A."/>
            <person name="Gilmore M."/>
            <person name="Schwartman J."/>
            <person name="Shea T."/>
            <person name="Abouelleil A."/>
            <person name="Cao P."/>
            <person name="Chapman S."/>
            <person name="Cusick C."/>
            <person name="Young S."/>
            <person name="Neafsey D."/>
            <person name="Nusbaum C."/>
            <person name="Birren B."/>
        </authorList>
    </citation>
    <scope>NUCLEOTIDE SEQUENCE [LARGE SCALE GENOMIC DNA]</scope>
    <source>
        <strain evidence="11 12">7F3_DIV0205</strain>
    </source>
</reference>
<accession>A0AAQ3WA56</accession>
<evidence type="ECO:0000256" key="4">
    <source>
        <dbReference type="ARBA" id="ARBA00022737"/>
    </source>
</evidence>
<feature type="signal peptide" evidence="8">
    <location>
        <begin position="1"/>
        <end position="24"/>
    </location>
</feature>
<keyword evidence="5" id="KW-0572">Peptidoglycan-anchor</keyword>
<evidence type="ECO:0008006" key="13">
    <source>
        <dbReference type="Google" id="ProtNLM"/>
    </source>
</evidence>
<keyword evidence="3 8" id="KW-0732">Signal</keyword>